<evidence type="ECO:0000256" key="9">
    <source>
        <dbReference type="ARBA" id="ARBA00033309"/>
    </source>
</evidence>
<keyword evidence="13" id="KW-1185">Reference proteome</keyword>
<dbReference type="Proteomes" id="UP000044841">
    <property type="component" value="Unassembled WGS sequence"/>
</dbReference>
<dbReference type="PANTHER" id="PTHR12133:SF2">
    <property type="entry name" value="TRNA (ADENINE(58)-N(1))-METHYLTRANSFERASE CATALYTIC SUBUNIT TRMT61A"/>
    <property type="match status" value="1"/>
</dbReference>
<keyword evidence="4 12" id="KW-0489">Methyltransferase</keyword>
<evidence type="ECO:0000256" key="6">
    <source>
        <dbReference type="ARBA" id="ARBA00022691"/>
    </source>
</evidence>
<evidence type="ECO:0000256" key="2">
    <source>
        <dbReference type="ARBA" id="ARBA00012796"/>
    </source>
</evidence>
<dbReference type="EC" id="2.1.1.220" evidence="2"/>
<dbReference type="Gene3D" id="3.10.330.20">
    <property type="match status" value="1"/>
</dbReference>
<dbReference type="InterPro" id="IPR014816">
    <property type="entry name" value="tRNA_MeTrfase_Gcd14"/>
</dbReference>
<dbReference type="GO" id="GO:0005634">
    <property type="term" value="C:nucleus"/>
    <property type="evidence" value="ECO:0007669"/>
    <property type="project" value="UniProtKB-SubCell"/>
</dbReference>
<dbReference type="Gene3D" id="3.40.50.150">
    <property type="entry name" value="Vaccinia Virus protein VP39"/>
    <property type="match status" value="1"/>
</dbReference>
<evidence type="ECO:0000256" key="8">
    <source>
        <dbReference type="ARBA" id="ARBA00023242"/>
    </source>
</evidence>
<keyword evidence="5 12" id="KW-0808">Transferase</keyword>
<evidence type="ECO:0000256" key="7">
    <source>
        <dbReference type="ARBA" id="ARBA00022694"/>
    </source>
</evidence>
<evidence type="ECO:0000313" key="13">
    <source>
        <dbReference type="Proteomes" id="UP000044841"/>
    </source>
</evidence>
<evidence type="ECO:0000256" key="4">
    <source>
        <dbReference type="ARBA" id="ARBA00022603"/>
    </source>
</evidence>
<feature type="compositionally biased region" description="Basic and acidic residues" evidence="10">
    <location>
        <begin position="291"/>
        <end position="304"/>
    </location>
</feature>
<sequence>MWSDSRYIAAGDVVILWMTREDIQPIVVTPGKELNGRYGVYRHSDLVGVSYGSKISSRNGRGFIHALRPTPELWTLALPHRTQILYHADISYVTMWLGIKPGSVMIEAGTGSGSFSHSIARTIGPTGKLFSFEFHEQRANKAREEFARHGMDEFVVLQHRNVCKDGFGLQDEVDAVFLDLPAPWEAVASAKQALKKDRIGRICCFSPCMEQVLRTVSALNELGFTGVTMHETLTKPHDICNTPMPTVEDAAIRLRDIETRKEQRRLKQIESAARDKKRKRVEANEEGQDNESPKRTKMESRAQDGEESLPELDLPGPLPTNPSPPQPKRGPQTCAIPPAASEEERYIVSKPFGEYPTKGAANRG</sequence>
<dbReference type="InterPro" id="IPR029063">
    <property type="entry name" value="SAM-dependent_MTases_sf"/>
</dbReference>
<feature type="region of interest" description="Disordered" evidence="10">
    <location>
        <begin position="262"/>
        <end position="364"/>
    </location>
</feature>
<comment type="subcellular location">
    <subcellularLocation>
        <location evidence="1">Nucleus</location>
    </subcellularLocation>
</comment>
<dbReference type="InterPro" id="IPR049470">
    <property type="entry name" value="TRM61_C"/>
</dbReference>
<keyword evidence="7" id="KW-0819">tRNA processing</keyword>
<keyword evidence="8" id="KW-0539">Nucleus</keyword>
<dbReference type="AlphaFoldDB" id="A0A0K6G974"/>
<evidence type="ECO:0000256" key="5">
    <source>
        <dbReference type="ARBA" id="ARBA00022679"/>
    </source>
</evidence>
<accession>A0A0K6G974</accession>
<dbReference type="EMBL" id="CYGV01001511">
    <property type="protein sequence ID" value="CUA75167.1"/>
    <property type="molecule type" value="Genomic_DNA"/>
</dbReference>
<dbReference type="PROSITE" id="PS51620">
    <property type="entry name" value="SAM_TRM61"/>
    <property type="match status" value="1"/>
</dbReference>
<dbReference type="Pfam" id="PF08704">
    <property type="entry name" value="GCD14"/>
    <property type="match status" value="1"/>
</dbReference>
<dbReference type="GO" id="GO:0030488">
    <property type="term" value="P:tRNA methylation"/>
    <property type="evidence" value="ECO:0007669"/>
    <property type="project" value="InterPro"/>
</dbReference>
<evidence type="ECO:0000313" key="12">
    <source>
        <dbReference type="EMBL" id="CUA75167.1"/>
    </source>
</evidence>
<feature type="compositionally biased region" description="Pro residues" evidence="10">
    <location>
        <begin position="316"/>
        <end position="328"/>
    </location>
</feature>
<dbReference type="GO" id="GO:0031515">
    <property type="term" value="C:tRNA (m1A) methyltransferase complex"/>
    <property type="evidence" value="ECO:0007669"/>
    <property type="project" value="InterPro"/>
</dbReference>
<evidence type="ECO:0000256" key="10">
    <source>
        <dbReference type="SAM" id="MobiDB-lite"/>
    </source>
</evidence>
<feature type="domain" description="tRNA (adenine(58)-N(1))-methyltransferase catalytic subunit TRM61 C-terminal" evidence="11">
    <location>
        <begin position="62"/>
        <end position="280"/>
    </location>
</feature>
<evidence type="ECO:0000256" key="3">
    <source>
        <dbReference type="ARBA" id="ARBA00015963"/>
    </source>
</evidence>
<feature type="compositionally biased region" description="Basic and acidic residues" evidence="10">
    <location>
        <begin position="262"/>
        <end position="274"/>
    </location>
</feature>
<proteinExistence type="predicted"/>
<dbReference type="GO" id="GO:0160107">
    <property type="term" value="F:tRNA (adenine(58)-N1)-methyltransferase activity"/>
    <property type="evidence" value="ECO:0007669"/>
    <property type="project" value="UniProtKB-EC"/>
</dbReference>
<dbReference type="SUPFAM" id="SSF53335">
    <property type="entry name" value="S-adenosyl-L-methionine-dependent methyltransferases"/>
    <property type="match status" value="1"/>
</dbReference>
<organism evidence="12 13">
    <name type="scientific">Rhizoctonia solani</name>
    <dbReference type="NCBI Taxonomy" id="456999"/>
    <lineage>
        <taxon>Eukaryota</taxon>
        <taxon>Fungi</taxon>
        <taxon>Dikarya</taxon>
        <taxon>Basidiomycota</taxon>
        <taxon>Agaricomycotina</taxon>
        <taxon>Agaricomycetes</taxon>
        <taxon>Cantharellales</taxon>
        <taxon>Ceratobasidiaceae</taxon>
        <taxon>Rhizoctonia</taxon>
    </lineage>
</organism>
<dbReference type="FunFam" id="3.40.50.150:FF:000247">
    <property type="entry name" value="tRNA (adenine(58)-N(1))-methyltransferase catalytic subunit TRM61"/>
    <property type="match status" value="1"/>
</dbReference>
<evidence type="ECO:0000256" key="1">
    <source>
        <dbReference type="ARBA" id="ARBA00004123"/>
    </source>
</evidence>
<name>A0A0K6G974_9AGAM</name>
<reference evidence="12 13" key="1">
    <citation type="submission" date="2015-07" db="EMBL/GenBank/DDBJ databases">
        <authorList>
            <person name="Noorani M."/>
        </authorList>
    </citation>
    <scope>NUCLEOTIDE SEQUENCE [LARGE SCALE GENOMIC DNA]</scope>
    <source>
        <strain evidence="12">BBA 69670</strain>
    </source>
</reference>
<dbReference type="PANTHER" id="PTHR12133">
    <property type="entry name" value="TRNA (ADENINE(58)-N(1))-METHYLTRANSFERASE"/>
    <property type="match status" value="1"/>
</dbReference>
<gene>
    <name evidence="12" type="primary">cpd1</name>
    <name evidence="12" type="ORF">RSOLAG22IIIB_01815</name>
</gene>
<keyword evidence="6" id="KW-0949">S-adenosyl-L-methionine</keyword>
<evidence type="ECO:0000259" key="11">
    <source>
        <dbReference type="Pfam" id="PF08704"/>
    </source>
</evidence>
<protein>
    <recommendedName>
        <fullName evidence="3">tRNA (adenine(58)-N(1))-methyltransferase catalytic subunit TRM61</fullName>
        <ecNumber evidence="2">2.1.1.220</ecNumber>
    </recommendedName>
    <alternativeName>
        <fullName evidence="9">tRNA(m1A58)-methyltransferase subunit TRM61</fullName>
    </alternativeName>
</protein>